<protein>
    <submittedName>
        <fullName evidence="2">Uncharacterized protein</fullName>
    </submittedName>
</protein>
<feature type="signal peptide" evidence="1">
    <location>
        <begin position="1"/>
        <end position="25"/>
    </location>
</feature>
<keyword evidence="1" id="KW-0732">Signal</keyword>
<dbReference type="OrthoDB" id="954612at2"/>
<feature type="chain" id="PRO_5013307271" evidence="1">
    <location>
        <begin position="26"/>
        <end position="232"/>
    </location>
</feature>
<evidence type="ECO:0000256" key="1">
    <source>
        <dbReference type="SAM" id="SignalP"/>
    </source>
</evidence>
<dbReference type="EMBL" id="OCNH01000002">
    <property type="protein sequence ID" value="SOD88099.1"/>
    <property type="molecule type" value="Genomic_DNA"/>
</dbReference>
<gene>
    <name evidence="2" type="ORF">SAMN06269250_2497</name>
</gene>
<name>A0A286FYU0_9BACT</name>
<evidence type="ECO:0000313" key="3">
    <source>
        <dbReference type="Proteomes" id="UP000219452"/>
    </source>
</evidence>
<sequence>MKTIRLRVGIALLFTSLMATTIATAQVTTPIIPTAPASSPVVGAIKDSAITPGTAATTVQDDANGATAHLDNAVAALGKGDKATTAKELETGISALEAEAQQKPTSFKDKLLAQATKLKALLPLIPTGALGNGVLGKAVSLAKLASGGNQLEGIMAAGSLLGKGSQLTGGLSNIGGALSALGGSSATTGQSLISTAMASVGKLNQGGLVAKAAEPAAKSQISSVLNFVKGAL</sequence>
<proteinExistence type="predicted"/>
<dbReference type="Proteomes" id="UP000219452">
    <property type="component" value="Unassembled WGS sequence"/>
</dbReference>
<dbReference type="RefSeq" id="WP_097126150.1">
    <property type="nucleotide sequence ID" value="NZ_OCNH01000002.1"/>
</dbReference>
<keyword evidence="3" id="KW-1185">Reference proteome</keyword>
<dbReference type="AlphaFoldDB" id="A0A286FYU0"/>
<evidence type="ECO:0000313" key="2">
    <source>
        <dbReference type="EMBL" id="SOD88099.1"/>
    </source>
</evidence>
<organism evidence="2 3">
    <name type="scientific">Spirosoma fluviale</name>
    <dbReference type="NCBI Taxonomy" id="1597977"/>
    <lineage>
        <taxon>Bacteria</taxon>
        <taxon>Pseudomonadati</taxon>
        <taxon>Bacteroidota</taxon>
        <taxon>Cytophagia</taxon>
        <taxon>Cytophagales</taxon>
        <taxon>Cytophagaceae</taxon>
        <taxon>Spirosoma</taxon>
    </lineage>
</organism>
<reference evidence="3" key="1">
    <citation type="submission" date="2017-09" db="EMBL/GenBank/DDBJ databases">
        <authorList>
            <person name="Varghese N."/>
            <person name="Submissions S."/>
        </authorList>
    </citation>
    <scope>NUCLEOTIDE SEQUENCE [LARGE SCALE GENOMIC DNA]</scope>
    <source>
        <strain evidence="3">DSM 29961</strain>
    </source>
</reference>
<accession>A0A286FYU0</accession>